<dbReference type="Pfam" id="PF08817">
    <property type="entry name" value="YukD"/>
    <property type="match status" value="1"/>
</dbReference>
<sequence length="83" mass="9491">MENERIIAVLYNHKKRTKIDIDIPLNITANELIIGLNQGFVLGIDTRDLSQCYLKTENPIAFLKGNKTLAEYELRNGTIINFI</sequence>
<dbReference type="RefSeq" id="WP_092452354.1">
    <property type="nucleotide sequence ID" value="NZ_FOJI01000005.1"/>
</dbReference>
<dbReference type="EMBL" id="FOJI01000005">
    <property type="protein sequence ID" value="SEW13072.1"/>
    <property type="molecule type" value="Genomic_DNA"/>
</dbReference>
<dbReference type="OrthoDB" id="2085212at2"/>
<keyword evidence="2" id="KW-1185">Reference proteome</keyword>
<dbReference type="InterPro" id="IPR024962">
    <property type="entry name" value="YukD-like"/>
</dbReference>
<name>A0A1I0PF53_9FIRM</name>
<gene>
    <name evidence="1" type="ORF">SAMN05421659_10546</name>
</gene>
<evidence type="ECO:0000313" key="2">
    <source>
        <dbReference type="Proteomes" id="UP000199701"/>
    </source>
</evidence>
<dbReference type="AlphaFoldDB" id="A0A1I0PF53"/>
<protein>
    <submittedName>
        <fullName evidence="1">WXG100 protein secretion system (Wss), protein YukD</fullName>
    </submittedName>
</protein>
<dbReference type="STRING" id="99656.SAMN05421659_10546"/>
<dbReference type="Proteomes" id="UP000199701">
    <property type="component" value="Unassembled WGS sequence"/>
</dbReference>
<proteinExistence type="predicted"/>
<accession>A0A1I0PF53</accession>
<evidence type="ECO:0000313" key="1">
    <source>
        <dbReference type="EMBL" id="SEW13072.1"/>
    </source>
</evidence>
<organism evidence="1 2">
    <name type="scientific">[Clostridium] fimetarium</name>
    <dbReference type="NCBI Taxonomy" id="99656"/>
    <lineage>
        <taxon>Bacteria</taxon>
        <taxon>Bacillati</taxon>
        <taxon>Bacillota</taxon>
        <taxon>Clostridia</taxon>
        <taxon>Lachnospirales</taxon>
        <taxon>Lachnospiraceae</taxon>
    </lineage>
</organism>
<reference evidence="1 2" key="1">
    <citation type="submission" date="2016-10" db="EMBL/GenBank/DDBJ databases">
        <authorList>
            <person name="de Groot N.N."/>
        </authorList>
    </citation>
    <scope>NUCLEOTIDE SEQUENCE [LARGE SCALE GENOMIC DNA]</scope>
    <source>
        <strain evidence="1 2">DSM 9179</strain>
    </source>
</reference>